<name>A0ABP4KYQ3_9ACTN</name>
<keyword evidence="11" id="KW-1185">Reference proteome</keyword>
<feature type="transmembrane region" description="Helical" evidence="7">
    <location>
        <begin position="377"/>
        <end position="395"/>
    </location>
</feature>
<feature type="transmembrane region" description="Helical" evidence="7">
    <location>
        <begin position="287"/>
        <end position="308"/>
    </location>
</feature>
<proteinExistence type="inferred from homology"/>
<dbReference type="EMBL" id="BAAAQD010000005">
    <property type="protein sequence ID" value="GAA1512972.1"/>
    <property type="molecule type" value="Genomic_DNA"/>
</dbReference>
<dbReference type="Pfam" id="PF02687">
    <property type="entry name" value="FtsX"/>
    <property type="match status" value="1"/>
</dbReference>
<comment type="caution">
    <text evidence="10">The sequence shown here is derived from an EMBL/GenBank/DDBJ whole genome shotgun (WGS) entry which is preliminary data.</text>
</comment>
<feature type="transmembrane region" description="Helical" evidence="7">
    <location>
        <begin position="924"/>
        <end position="948"/>
    </location>
</feature>
<protein>
    <recommendedName>
        <fullName evidence="9">ABC3 transporter permease C-terminal domain-containing protein</fullName>
    </recommendedName>
</protein>
<evidence type="ECO:0000256" key="5">
    <source>
        <dbReference type="ARBA" id="ARBA00023136"/>
    </source>
</evidence>
<feature type="transmembrane region" description="Helical" evidence="7">
    <location>
        <begin position="503"/>
        <end position="521"/>
    </location>
</feature>
<keyword evidence="4 7" id="KW-1133">Transmembrane helix</keyword>
<feature type="transmembrane region" description="Helical" evidence="7">
    <location>
        <begin position="416"/>
        <end position="440"/>
    </location>
</feature>
<keyword evidence="8" id="KW-0732">Signal</keyword>
<evidence type="ECO:0000256" key="2">
    <source>
        <dbReference type="ARBA" id="ARBA00022475"/>
    </source>
</evidence>
<feature type="chain" id="PRO_5046264066" description="ABC3 transporter permease C-terminal domain-containing protein" evidence="8">
    <location>
        <begin position="29"/>
        <end position="1007"/>
    </location>
</feature>
<keyword evidence="2" id="KW-1003">Cell membrane</keyword>
<evidence type="ECO:0000256" key="4">
    <source>
        <dbReference type="ARBA" id="ARBA00022989"/>
    </source>
</evidence>
<dbReference type="InterPro" id="IPR003838">
    <property type="entry name" value="ABC3_permease_C"/>
</dbReference>
<dbReference type="Proteomes" id="UP001501470">
    <property type="component" value="Unassembled WGS sequence"/>
</dbReference>
<dbReference type="InterPro" id="IPR050250">
    <property type="entry name" value="Macrolide_Exporter_MacB"/>
</dbReference>
<evidence type="ECO:0000256" key="1">
    <source>
        <dbReference type="ARBA" id="ARBA00004651"/>
    </source>
</evidence>
<reference evidence="11" key="1">
    <citation type="journal article" date="2019" name="Int. J. Syst. Evol. Microbiol.">
        <title>The Global Catalogue of Microorganisms (GCM) 10K type strain sequencing project: providing services to taxonomists for standard genome sequencing and annotation.</title>
        <authorList>
            <consortium name="The Broad Institute Genomics Platform"/>
            <consortium name="The Broad Institute Genome Sequencing Center for Infectious Disease"/>
            <person name="Wu L."/>
            <person name="Ma J."/>
        </authorList>
    </citation>
    <scope>NUCLEOTIDE SEQUENCE [LARGE SCALE GENOMIC DNA]</scope>
    <source>
        <strain evidence="11">JCM 15933</strain>
    </source>
</reference>
<keyword evidence="5 7" id="KW-0472">Membrane</keyword>
<evidence type="ECO:0000313" key="11">
    <source>
        <dbReference type="Proteomes" id="UP001501470"/>
    </source>
</evidence>
<comment type="subcellular location">
    <subcellularLocation>
        <location evidence="1">Cell membrane</location>
        <topology evidence="1">Multi-pass membrane protein</topology>
    </subcellularLocation>
</comment>
<evidence type="ECO:0000256" key="7">
    <source>
        <dbReference type="SAM" id="Phobius"/>
    </source>
</evidence>
<evidence type="ECO:0000256" key="3">
    <source>
        <dbReference type="ARBA" id="ARBA00022692"/>
    </source>
</evidence>
<dbReference type="PANTHER" id="PTHR30572">
    <property type="entry name" value="MEMBRANE COMPONENT OF TRANSPORTER-RELATED"/>
    <property type="match status" value="1"/>
</dbReference>
<feature type="transmembrane region" description="Helical" evidence="7">
    <location>
        <begin position="873"/>
        <end position="897"/>
    </location>
</feature>
<gene>
    <name evidence="10" type="ORF">GCM10009827_029320</name>
</gene>
<feature type="transmembrane region" description="Helical" evidence="7">
    <location>
        <begin position="339"/>
        <end position="365"/>
    </location>
</feature>
<organism evidence="10 11">
    <name type="scientific">Dactylosporangium maewongense</name>
    <dbReference type="NCBI Taxonomy" id="634393"/>
    <lineage>
        <taxon>Bacteria</taxon>
        <taxon>Bacillati</taxon>
        <taxon>Actinomycetota</taxon>
        <taxon>Actinomycetes</taxon>
        <taxon>Micromonosporales</taxon>
        <taxon>Micromonosporaceae</taxon>
        <taxon>Dactylosporangium</taxon>
    </lineage>
</organism>
<evidence type="ECO:0000259" key="9">
    <source>
        <dbReference type="Pfam" id="PF02687"/>
    </source>
</evidence>
<sequence>MLGMLRARRGQAVTLALLAMFAVAAAVAAPAYLQAVDRAVVAGQVATASPAELSLTVQATVNEQREPGGVSFADVGGALVAVPGFTQVYAEEFAAIGIEPDPRVASRLLYRQGACAHLTIVTGRCLAAAGEVVVGEQTAQRLHLAAGDLITLTYAVISTDPTRPIYVADGDATPLTVAGTYRTPEPDGQYWGAHGYFRLDHTARPGEPVFTGAETIRTMSHGPSDVSIDATAIPGTITEARLPALRRDLAGLDARGENLGRALTLTTAIPQLLDRIDRSRDLARRSIPVGAAPLLLLAYAVIFIAAGYGTEGRRPELAVIALRGARWWTRWWLTSGESLAALLAGGVAGCVAGQLLVAAVVAWRFPGVDPPVLGLDALRWAPWALLGAVVAMLAAQRRHLVSGVADLMRRVRAQLTGWRLVTAEIVVGLLAVTATAQLFLTGGSLSGVALAAPALVIIALAVGAARGVVPLARVAGDRALRRGRLGAALAAFQLARRPGAQRLLLLLVAAVGVLGYAVTAADVAARDRDLAAQIGTGAPRVLSVAPLTRQQLLHAVRAADPAGDYAMAVAELPAGGPGEAPKLAVDATRLATVATWRDEYGDLDAAGAGRLLRPAAPAPVVVAGQDVSVDVTVKGADAAKPVGFSVVLSSVTGHGTAVVGFGVLHDGPYTFQQRSAVCVDGCRVAGLHLTPDTTATGVKLTVVLRAIGSINPVAVAAGRADLADPSRWRSDGATLTAAPDGLRVTLDAPEGLPHGAWVQAADVPAPLPVVTTAALPDGTGVAGLDGLPVQVRAAARLTAVPRLGTRGTLVDLEYADRAATDAGEAKRPEVWLGAAAPPDAVARLTAQGLVVTGDNGVSAAQARLAAQGPALAVWFHVLAGILAVILGAGGLALVIAVDRRERLADLAALRAQGLSRRAAARTQLWTYPVLVATSGVLGLATALIAWRLTGWALPVFGEDMPGLPLPHWPGLVLVPSTWLLAVALLTTVAVTAARPRPAAPTVAASRP</sequence>
<evidence type="ECO:0000256" key="6">
    <source>
        <dbReference type="ARBA" id="ARBA00038076"/>
    </source>
</evidence>
<accession>A0ABP4KYQ3</accession>
<feature type="transmembrane region" description="Helical" evidence="7">
    <location>
        <begin position="446"/>
        <end position="472"/>
    </location>
</feature>
<dbReference type="PANTHER" id="PTHR30572:SF4">
    <property type="entry name" value="ABC TRANSPORTER PERMEASE YTRF"/>
    <property type="match status" value="1"/>
</dbReference>
<comment type="similarity">
    <text evidence="6">Belongs to the ABC-4 integral membrane protein family.</text>
</comment>
<feature type="transmembrane region" description="Helical" evidence="7">
    <location>
        <begin position="968"/>
        <end position="990"/>
    </location>
</feature>
<keyword evidence="3 7" id="KW-0812">Transmembrane</keyword>
<evidence type="ECO:0000313" key="10">
    <source>
        <dbReference type="EMBL" id="GAA1512972.1"/>
    </source>
</evidence>
<evidence type="ECO:0000256" key="8">
    <source>
        <dbReference type="SAM" id="SignalP"/>
    </source>
</evidence>
<feature type="signal peptide" evidence="8">
    <location>
        <begin position="1"/>
        <end position="28"/>
    </location>
</feature>
<feature type="domain" description="ABC3 transporter permease C-terminal" evidence="9">
    <location>
        <begin position="294"/>
        <end position="393"/>
    </location>
</feature>